<feature type="transmembrane region" description="Helical" evidence="7">
    <location>
        <begin position="323"/>
        <end position="342"/>
    </location>
</feature>
<evidence type="ECO:0000256" key="7">
    <source>
        <dbReference type="SAM" id="Phobius"/>
    </source>
</evidence>
<evidence type="ECO:0000313" key="10">
    <source>
        <dbReference type="Proteomes" id="UP000233837"/>
    </source>
</evidence>
<feature type="transmembrane region" description="Helical" evidence="7">
    <location>
        <begin position="354"/>
        <end position="374"/>
    </location>
</feature>
<evidence type="ECO:0000256" key="5">
    <source>
        <dbReference type="ARBA" id="ARBA00022989"/>
    </source>
</evidence>
<dbReference type="SUPFAM" id="SSF103473">
    <property type="entry name" value="MFS general substrate transporter"/>
    <property type="match status" value="1"/>
</dbReference>
<dbReference type="InterPro" id="IPR057939">
    <property type="entry name" value="TRF2_HOY1_PH"/>
</dbReference>
<gene>
    <name evidence="9" type="ORF">MA16_Dca007402</name>
</gene>
<proteinExistence type="inferred from homology"/>
<feature type="transmembrane region" description="Helical" evidence="7">
    <location>
        <begin position="234"/>
        <end position="252"/>
    </location>
</feature>
<name>A0A2I0W8P2_9ASPA</name>
<dbReference type="GO" id="GO:0016020">
    <property type="term" value="C:membrane"/>
    <property type="evidence" value="ECO:0007669"/>
    <property type="project" value="UniProtKB-SubCell"/>
</dbReference>
<dbReference type="NCBIfam" id="TIGR00788">
    <property type="entry name" value="fbt"/>
    <property type="match status" value="1"/>
</dbReference>
<keyword evidence="5 7" id="KW-1133">Transmembrane helix</keyword>
<dbReference type="Proteomes" id="UP000233837">
    <property type="component" value="Unassembled WGS sequence"/>
</dbReference>
<comment type="similarity">
    <text evidence="2">Belongs to the major facilitator superfamily. Folate-biopterin transporter (TC 2.A.71) family.</text>
</comment>
<feature type="transmembrane region" description="Helical" evidence="7">
    <location>
        <begin position="164"/>
        <end position="185"/>
    </location>
</feature>
<evidence type="ECO:0000256" key="1">
    <source>
        <dbReference type="ARBA" id="ARBA00004141"/>
    </source>
</evidence>
<dbReference type="Pfam" id="PF03092">
    <property type="entry name" value="BT1"/>
    <property type="match status" value="1"/>
</dbReference>
<dbReference type="InterPro" id="IPR039309">
    <property type="entry name" value="BT1"/>
</dbReference>
<dbReference type="InterPro" id="IPR004324">
    <property type="entry name" value="FBT"/>
</dbReference>
<dbReference type="CDD" id="cd17484">
    <property type="entry name" value="MFS_FBT"/>
    <property type="match status" value="1"/>
</dbReference>
<feature type="transmembrane region" description="Helical" evidence="7">
    <location>
        <begin position="290"/>
        <end position="311"/>
    </location>
</feature>
<keyword evidence="4 7" id="KW-0812">Transmembrane</keyword>
<evidence type="ECO:0000313" key="9">
    <source>
        <dbReference type="EMBL" id="PKU72038.1"/>
    </source>
</evidence>
<dbReference type="PANTHER" id="PTHR31585">
    <property type="entry name" value="FOLATE-BIOPTERIN TRANSPORTER 1, CHLOROPLASTIC"/>
    <property type="match status" value="1"/>
</dbReference>
<feature type="transmembrane region" description="Helical" evidence="7">
    <location>
        <begin position="141"/>
        <end position="158"/>
    </location>
</feature>
<comment type="subcellular location">
    <subcellularLocation>
        <location evidence="1">Membrane</location>
        <topology evidence="1">Multi-pass membrane protein</topology>
    </subcellularLocation>
</comment>
<dbReference type="PANTHER" id="PTHR31585:SF6">
    <property type="entry name" value="FOLATE-BIOPTERIN TRANSPORTER 2-RELATED"/>
    <property type="match status" value="1"/>
</dbReference>
<evidence type="ECO:0000256" key="3">
    <source>
        <dbReference type="ARBA" id="ARBA00022448"/>
    </source>
</evidence>
<feature type="transmembrane region" description="Helical" evidence="7">
    <location>
        <begin position="206"/>
        <end position="228"/>
    </location>
</feature>
<evidence type="ECO:0000256" key="6">
    <source>
        <dbReference type="ARBA" id="ARBA00023136"/>
    </source>
</evidence>
<sequence>MGSLLPCEICLSEEIIEGEKEPIVVSNGISKETDESYGVVFLPKCHRGAFLLSPLNWLTVLSKETHWSFVFGVIVVNGISQGFGGGTSRVAIDYYWKDVQKVQPSAAQLYQGIVYTPWIVKPIWGLFTDVLPVAGYRRKPYLIIAGLLGVVSMLTLSLHSKLHVMFALLVMTSGSASVAVADVVTDAFVAQNSIAKPALASDMQSLCELSSAIGALLGFSISGILIHAMGSQGVLGLLSIPSLLVLSVGILIKEIPTPNFAYTEVHHKFLKAGQTMLSTLKCPEVWRPCLYMFISISLSLNIHEGMFYWYTDNKEGPSFSQETIGFIFSIGSVGSLLGVLFYQNFLRDFQFRSLLFWGQLLTGFAGMLDLILILRLNLKLGIPDFLFVVLDECISQMIGRIKWMPILVLSSKLCPSGIEGTFFALLMSIENFGLLSASSGGGLLLHTLKVTRTEFNNLWIAILFRNIIRVLPLPLLFLVPKSDPNATILPPEMLMENEVMIGLKEADVELAFLLESKMVMPSAHYDPLEEPSPLGLRLKKSPSFLDLIQMRLSQGKPVSTSSFTGSSLETVKNKEFDSAALSNSVDKMKASNFPASILRIGNWEYVSRYEGDLVAKCYFAKHKLVWEVLDGGLKNKIEIQWSDITALKATYQENGSEILDVMRDQSSTQKTHTLAGNFRFYWRPSKHS</sequence>
<reference evidence="9 10" key="2">
    <citation type="journal article" date="2017" name="Nature">
        <title>The Apostasia genome and the evolution of orchids.</title>
        <authorList>
            <person name="Zhang G.Q."/>
            <person name="Liu K.W."/>
            <person name="Li Z."/>
            <person name="Lohaus R."/>
            <person name="Hsiao Y.Y."/>
            <person name="Niu S.C."/>
            <person name="Wang J.Y."/>
            <person name="Lin Y.C."/>
            <person name="Xu Q."/>
            <person name="Chen L.J."/>
            <person name="Yoshida K."/>
            <person name="Fujiwara S."/>
            <person name="Wang Z.W."/>
            <person name="Zhang Y.Q."/>
            <person name="Mitsuda N."/>
            <person name="Wang M."/>
            <person name="Liu G.H."/>
            <person name="Pecoraro L."/>
            <person name="Huang H.X."/>
            <person name="Xiao X.J."/>
            <person name="Lin M."/>
            <person name="Wu X.Y."/>
            <person name="Wu W.L."/>
            <person name="Chen Y.Y."/>
            <person name="Chang S.B."/>
            <person name="Sakamoto S."/>
            <person name="Ohme-Takagi M."/>
            <person name="Yagi M."/>
            <person name="Zeng S.J."/>
            <person name="Shen C.Y."/>
            <person name="Yeh C.M."/>
            <person name="Luo Y.B."/>
            <person name="Tsai W.C."/>
            <person name="Van de Peer Y."/>
            <person name="Liu Z.J."/>
        </authorList>
    </citation>
    <scope>NUCLEOTIDE SEQUENCE [LARGE SCALE GENOMIC DNA]</scope>
    <source>
        <tissue evidence="9">The whole plant</tissue>
    </source>
</reference>
<dbReference type="EMBL" id="KZ502845">
    <property type="protein sequence ID" value="PKU72038.1"/>
    <property type="molecule type" value="Genomic_DNA"/>
</dbReference>
<accession>A0A2I0W8P2</accession>
<dbReference type="InterPro" id="IPR036259">
    <property type="entry name" value="MFS_trans_sf"/>
</dbReference>
<evidence type="ECO:0000256" key="4">
    <source>
        <dbReference type="ARBA" id="ARBA00022692"/>
    </source>
</evidence>
<evidence type="ECO:0000259" key="8">
    <source>
        <dbReference type="Pfam" id="PF24818"/>
    </source>
</evidence>
<dbReference type="AlphaFoldDB" id="A0A2I0W8P2"/>
<keyword evidence="6 7" id="KW-0472">Membrane</keyword>
<feature type="domain" description="TRF2/HOY1 PH-like" evidence="8">
    <location>
        <begin position="592"/>
        <end position="665"/>
    </location>
</feature>
<reference evidence="9 10" key="1">
    <citation type="journal article" date="2016" name="Sci. Rep.">
        <title>The Dendrobium catenatum Lindl. genome sequence provides insights into polysaccharide synthase, floral development and adaptive evolution.</title>
        <authorList>
            <person name="Zhang G.Q."/>
            <person name="Xu Q."/>
            <person name="Bian C."/>
            <person name="Tsai W.C."/>
            <person name="Yeh C.M."/>
            <person name="Liu K.W."/>
            <person name="Yoshida K."/>
            <person name="Zhang L.S."/>
            <person name="Chang S.B."/>
            <person name="Chen F."/>
            <person name="Shi Y."/>
            <person name="Su Y.Y."/>
            <person name="Zhang Y.Q."/>
            <person name="Chen L.J."/>
            <person name="Yin Y."/>
            <person name="Lin M."/>
            <person name="Huang H."/>
            <person name="Deng H."/>
            <person name="Wang Z.W."/>
            <person name="Zhu S.L."/>
            <person name="Zhao X."/>
            <person name="Deng C."/>
            <person name="Niu S.C."/>
            <person name="Huang J."/>
            <person name="Wang M."/>
            <person name="Liu G.H."/>
            <person name="Yang H.J."/>
            <person name="Xiao X.J."/>
            <person name="Hsiao Y.Y."/>
            <person name="Wu W.L."/>
            <person name="Chen Y.Y."/>
            <person name="Mitsuda N."/>
            <person name="Ohme-Takagi M."/>
            <person name="Luo Y.B."/>
            <person name="Van de Peer Y."/>
            <person name="Liu Z.J."/>
        </authorList>
    </citation>
    <scope>NUCLEOTIDE SEQUENCE [LARGE SCALE GENOMIC DNA]</scope>
    <source>
        <tissue evidence="9">The whole plant</tissue>
    </source>
</reference>
<dbReference type="Pfam" id="PF24818">
    <property type="entry name" value="PH_TRF2_HOY1"/>
    <property type="match status" value="1"/>
</dbReference>
<dbReference type="Gene3D" id="1.20.1250.20">
    <property type="entry name" value="MFS general substrate transporter like domains"/>
    <property type="match status" value="1"/>
</dbReference>
<keyword evidence="10" id="KW-1185">Reference proteome</keyword>
<evidence type="ECO:0000256" key="2">
    <source>
        <dbReference type="ARBA" id="ARBA00007015"/>
    </source>
</evidence>
<protein>
    <submittedName>
        <fullName evidence="9">Putative folate-biopterin transporter 2</fullName>
    </submittedName>
</protein>
<organism evidence="9 10">
    <name type="scientific">Dendrobium catenatum</name>
    <dbReference type="NCBI Taxonomy" id="906689"/>
    <lineage>
        <taxon>Eukaryota</taxon>
        <taxon>Viridiplantae</taxon>
        <taxon>Streptophyta</taxon>
        <taxon>Embryophyta</taxon>
        <taxon>Tracheophyta</taxon>
        <taxon>Spermatophyta</taxon>
        <taxon>Magnoliopsida</taxon>
        <taxon>Liliopsida</taxon>
        <taxon>Asparagales</taxon>
        <taxon>Orchidaceae</taxon>
        <taxon>Epidendroideae</taxon>
        <taxon>Malaxideae</taxon>
        <taxon>Dendrobiinae</taxon>
        <taxon>Dendrobium</taxon>
    </lineage>
</organism>
<keyword evidence="3" id="KW-0813">Transport</keyword>